<organism evidence="6 7">
    <name type="scientific">Petromyzon marinus</name>
    <name type="common">Sea lamprey</name>
    <dbReference type="NCBI Taxonomy" id="7757"/>
    <lineage>
        <taxon>Eukaryota</taxon>
        <taxon>Metazoa</taxon>
        <taxon>Chordata</taxon>
        <taxon>Craniata</taxon>
        <taxon>Vertebrata</taxon>
        <taxon>Cyclostomata</taxon>
        <taxon>Hyperoartia</taxon>
        <taxon>Petromyzontiformes</taxon>
        <taxon>Petromyzontidae</taxon>
        <taxon>Petromyzon</taxon>
    </lineage>
</organism>
<evidence type="ECO:0000256" key="4">
    <source>
        <dbReference type="ARBA" id="ARBA00023136"/>
    </source>
</evidence>
<protein>
    <submittedName>
        <fullName evidence="7">Y+L amino acid transporter 2-like</fullName>
    </submittedName>
</protein>
<comment type="subcellular location">
    <subcellularLocation>
        <location evidence="1">Membrane</location>
        <topology evidence="1">Multi-pass membrane protein</topology>
    </subcellularLocation>
</comment>
<keyword evidence="6" id="KW-1185">Reference proteome</keyword>
<evidence type="ECO:0000256" key="5">
    <source>
        <dbReference type="SAM" id="Phobius"/>
    </source>
</evidence>
<feature type="transmembrane region" description="Helical" evidence="5">
    <location>
        <begin position="225"/>
        <end position="245"/>
    </location>
</feature>
<reference evidence="7" key="1">
    <citation type="submission" date="2025-08" db="UniProtKB">
        <authorList>
            <consortium name="RefSeq"/>
        </authorList>
    </citation>
    <scope>IDENTIFICATION</scope>
    <source>
        <tissue evidence="7">Sperm</tissue>
    </source>
</reference>
<dbReference type="AlphaFoldDB" id="A0AAJ7WKQ9"/>
<keyword evidence="3 5" id="KW-1133">Transmembrane helix</keyword>
<evidence type="ECO:0000256" key="1">
    <source>
        <dbReference type="ARBA" id="ARBA00004141"/>
    </source>
</evidence>
<dbReference type="PANTHER" id="PTHR11785">
    <property type="entry name" value="AMINO ACID TRANSPORTER"/>
    <property type="match status" value="1"/>
</dbReference>
<feature type="transmembrane region" description="Helical" evidence="5">
    <location>
        <begin position="145"/>
        <end position="167"/>
    </location>
</feature>
<dbReference type="RefSeq" id="XP_032801364.1">
    <property type="nucleotide sequence ID" value="XM_032945473.1"/>
</dbReference>
<keyword evidence="2 5" id="KW-0812">Transmembrane</keyword>
<feature type="transmembrane region" description="Helical" evidence="5">
    <location>
        <begin position="29"/>
        <end position="49"/>
    </location>
</feature>
<gene>
    <name evidence="7" type="primary">LOC116938362</name>
</gene>
<dbReference type="InterPro" id="IPR002293">
    <property type="entry name" value="AA/rel_permease1"/>
</dbReference>
<feature type="non-terminal residue" evidence="7">
    <location>
        <position position="313"/>
    </location>
</feature>
<dbReference type="KEGG" id="pmrn:116938362"/>
<sequence length="313" mass="34021">LLSLFVQGLATFVNCGYVRWGTRVQDLMVYAKLLALAVIIGAGLLHLLQGHTENFDGAFEGSAVDAASMSLALYSALYSYAGWDSLNYITEEIKNPERNLPLAIMISMPLVTALYLLTNTAYFAALDSVSILQSNALAVTFGDQVLGVMSWTIPVAVALSCFGGLNSSIIGASRLFFVGSRERQLPQLLGLVHVTRFTPVPALVFNAVSALVYLCTDDLYTLINYYSFSHWLFTGLSIVGLLHLRWSQPQRPRPLKLPLVIPVTFAACCVLLVVVPLISDFASSLVGVTIAASGLPIYLLFITHRHEVVSSIM</sequence>
<feature type="transmembrane region" description="Helical" evidence="5">
    <location>
        <begin position="61"/>
        <end position="81"/>
    </location>
</feature>
<dbReference type="PANTHER" id="PTHR11785:SF389">
    <property type="entry name" value="Y+L AMINO ACID TRANSPORTER 1-LIKE"/>
    <property type="match status" value="1"/>
</dbReference>
<feature type="transmembrane region" description="Helical" evidence="5">
    <location>
        <begin position="284"/>
        <end position="303"/>
    </location>
</feature>
<dbReference type="GO" id="GO:0015179">
    <property type="term" value="F:L-amino acid transmembrane transporter activity"/>
    <property type="evidence" value="ECO:0007669"/>
    <property type="project" value="TreeGrafter"/>
</dbReference>
<evidence type="ECO:0000313" key="6">
    <source>
        <dbReference type="Proteomes" id="UP001318040"/>
    </source>
</evidence>
<dbReference type="InterPro" id="IPR050598">
    <property type="entry name" value="AminoAcid_Transporter"/>
</dbReference>
<feature type="transmembrane region" description="Helical" evidence="5">
    <location>
        <begin position="188"/>
        <end position="213"/>
    </location>
</feature>
<accession>A0AAJ7WKQ9</accession>
<dbReference type="GO" id="GO:0016020">
    <property type="term" value="C:membrane"/>
    <property type="evidence" value="ECO:0007669"/>
    <property type="project" value="UniProtKB-SubCell"/>
</dbReference>
<dbReference type="Pfam" id="PF13520">
    <property type="entry name" value="AA_permease_2"/>
    <property type="match status" value="1"/>
</dbReference>
<dbReference type="Gene3D" id="1.20.1740.10">
    <property type="entry name" value="Amino acid/polyamine transporter I"/>
    <property type="match status" value="1"/>
</dbReference>
<dbReference type="FunFam" id="1.20.1740.10:FF:000119">
    <property type="entry name" value="Solute carrier family 7 member 7"/>
    <property type="match status" value="1"/>
</dbReference>
<name>A0AAJ7WKQ9_PETMA</name>
<keyword evidence="4 5" id="KW-0472">Membrane</keyword>
<evidence type="ECO:0000256" key="2">
    <source>
        <dbReference type="ARBA" id="ARBA00022692"/>
    </source>
</evidence>
<proteinExistence type="predicted"/>
<evidence type="ECO:0000256" key="3">
    <source>
        <dbReference type="ARBA" id="ARBA00022989"/>
    </source>
</evidence>
<feature type="non-terminal residue" evidence="7">
    <location>
        <position position="1"/>
    </location>
</feature>
<feature type="transmembrane region" description="Helical" evidence="5">
    <location>
        <begin position="257"/>
        <end position="278"/>
    </location>
</feature>
<dbReference type="Proteomes" id="UP001318040">
    <property type="component" value="Unplaced"/>
</dbReference>
<feature type="transmembrane region" description="Helical" evidence="5">
    <location>
        <begin position="102"/>
        <end position="125"/>
    </location>
</feature>
<evidence type="ECO:0000313" key="7">
    <source>
        <dbReference type="RefSeq" id="XP_032801364.1"/>
    </source>
</evidence>